<comment type="caution">
    <text evidence="1">The sequence shown here is derived from an EMBL/GenBank/DDBJ whole genome shotgun (WGS) entry which is preliminary data.</text>
</comment>
<gene>
    <name evidence="1" type="ORF">Tco_1054340</name>
</gene>
<name>A0ABQ5GWK5_9ASTR</name>
<keyword evidence="2" id="KW-1185">Reference proteome</keyword>
<sequence length="201" mass="21083">MHDLNLNPISLNSLNSLSRKRVSTSVMWTCDSVILSHVILSESCKTSTCFSSASALSWSVSSSCSTVSILSLAGSPPSETPQSIPHDEKVSPRVMVCLAETMTSVIVSLMVSCYGEVILNLFRGGSIAGGDDGSDGDLHLLQHGEGDGDGDGDADDGDGDLYLLRRGASISLAIAALIDGGRVYGARIVFLCVHIRRLPLG</sequence>
<proteinExistence type="predicted"/>
<reference evidence="1" key="2">
    <citation type="submission" date="2022-01" db="EMBL/GenBank/DDBJ databases">
        <authorList>
            <person name="Yamashiro T."/>
            <person name="Shiraishi A."/>
            <person name="Satake H."/>
            <person name="Nakayama K."/>
        </authorList>
    </citation>
    <scope>NUCLEOTIDE SEQUENCE</scope>
</reference>
<reference evidence="1" key="1">
    <citation type="journal article" date="2022" name="Int. J. Mol. Sci.">
        <title>Draft Genome of Tanacetum Coccineum: Genomic Comparison of Closely Related Tanacetum-Family Plants.</title>
        <authorList>
            <person name="Yamashiro T."/>
            <person name="Shiraishi A."/>
            <person name="Nakayama K."/>
            <person name="Satake H."/>
        </authorList>
    </citation>
    <scope>NUCLEOTIDE SEQUENCE</scope>
</reference>
<accession>A0ABQ5GWK5</accession>
<dbReference type="EMBL" id="BQNB010018949">
    <property type="protein sequence ID" value="GJT79998.1"/>
    <property type="molecule type" value="Genomic_DNA"/>
</dbReference>
<dbReference type="Proteomes" id="UP001151760">
    <property type="component" value="Unassembled WGS sequence"/>
</dbReference>
<evidence type="ECO:0000313" key="1">
    <source>
        <dbReference type="EMBL" id="GJT79998.1"/>
    </source>
</evidence>
<evidence type="ECO:0000313" key="2">
    <source>
        <dbReference type="Proteomes" id="UP001151760"/>
    </source>
</evidence>
<organism evidence="1 2">
    <name type="scientific">Tanacetum coccineum</name>
    <dbReference type="NCBI Taxonomy" id="301880"/>
    <lineage>
        <taxon>Eukaryota</taxon>
        <taxon>Viridiplantae</taxon>
        <taxon>Streptophyta</taxon>
        <taxon>Embryophyta</taxon>
        <taxon>Tracheophyta</taxon>
        <taxon>Spermatophyta</taxon>
        <taxon>Magnoliopsida</taxon>
        <taxon>eudicotyledons</taxon>
        <taxon>Gunneridae</taxon>
        <taxon>Pentapetalae</taxon>
        <taxon>asterids</taxon>
        <taxon>campanulids</taxon>
        <taxon>Asterales</taxon>
        <taxon>Asteraceae</taxon>
        <taxon>Asteroideae</taxon>
        <taxon>Anthemideae</taxon>
        <taxon>Anthemidinae</taxon>
        <taxon>Tanacetum</taxon>
    </lineage>
</organism>
<protein>
    <submittedName>
        <fullName evidence="1">Uncharacterized protein</fullName>
    </submittedName>
</protein>